<keyword evidence="9" id="KW-1185">Reference proteome</keyword>
<dbReference type="Proteomes" id="UP001298424">
    <property type="component" value="Unassembled WGS sequence"/>
</dbReference>
<dbReference type="EMBL" id="JAKOOW010000024">
    <property type="protein sequence ID" value="MCG6504203.1"/>
    <property type="molecule type" value="Genomic_DNA"/>
</dbReference>
<feature type="binding site" evidence="6">
    <location>
        <position position="230"/>
    </location>
    <ligand>
        <name>AMP</name>
        <dbReference type="ChEBI" id="CHEBI:456215"/>
    </ligand>
</feature>
<keyword evidence="5 6" id="KW-0456">Lyase</keyword>
<dbReference type="PROSITE" id="PS01050">
    <property type="entry name" value="YJEF_C_2"/>
    <property type="match status" value="1"/>
</dbReference>
<evidence type="ECO:0000256" key="1">
    <source>
        <dbReference type="ARBA" id="ARBA00022741"/>
    </source>
</evidence>
<dbReference type="Gene3D" id="3.40.1190.20">
    <property type="match status" value="1"/>
</dbReference>
<dbReference type="RefSeq" id="WP_238747453.1">
    <property type="nucleotide sequence ID" value="NZ_JAKOOW010000024.1"/>
</dbReference>
<comment type="subunit">
    <text evidence="6">Homotetramer.</text>
</comment>
<comment type="caution">
    <text evidence="8">The sequence shown here is derived from an EMBL/GenBank/DDBJ whole genome shotgun (WGS) entry which is preliminary data.</text>
</comment>
<dbReference type="HAMAP" id="MF_01965">
    <property type="entry name" value="NADHX_dehydratase"/>
    <property type="match status" value="1"/>
</dbReference>
<dbReference type="PANTHER" id="PTHR12592:SF0">
    <property type="entry name" value="ATP-DEPENDENT (S)-NAD(P)H-HYDRATE DEHYDRATASE"/>
    <property type="match status" value="1"/>
</dbReference>
<keyword evidence="4 6" id="KW-0520">NAD</keyword>
<gene>
    <name evidence="6" type="primary">nnrD</name>
    <name evidence="8" type="ORF">MB824_06820</name>
</gene>
<organism evidence="8 9">
    <name type="scientific">Kingella pumchi</name>
    <dbReference type="NCBI Taxonomy" id="2779506"/>
    <lineage>
        <taxon>Bacteria</taxon>
        <taxon>Pseudomonadati</taxon>
        <taxon>Pseudomonadota</taxon>
        <taxon>Betaproteobacteria</taxon>
        <taxon>Neisseriales</taxon>
        <taxon>Neisseriaceae</taxon>
        <taxon>Kingella</taxon>
    </lineage>
</organism>
<dbReference type="Pfam" id="PF01256">
    <property type="entry name" value="Carb_kinase"/>
    <property type="match status" value="1"/>
</dbReference>
<evidence type="ECO:0000256" key="2">
    <source>
        <dbReference type="ARBA" id="ARBA00022840"/>
    </source>
</evidence>
<evidence type="ECO:0000259" key="7">
    <source>
        <dbReference type="PROSITE" id="PS51383"/>
    </source>
</evidence>
<evidence type="ECO:0000256" key="3">
    <source>
        <dbReference type="ARBA" id="ARBA00022857"/>
    </source>
</evidence>
<comment type="similarity">
    <text evidence="6">Belongs to the NnrD/CARKD family.</text>
</comment>
<keyword evidence="1 6" id="KW-0547">Nucleotide-binding</keyword>
<dbReference type="InterPro" id="IPR017953">
    <property type="entry name" value="Carbohydrate_kinase_pred_CS"/>
</dbReference>
<reference evidence="8 9" key="1">
    <citation type="submission" date="2022-02" db="EMBL/GenBank/DDBJ databases">
        <title>Genome sequence data of Kingella unionensis sp. nov. strain CICC 24913 (CCUG 75125).</title>
        <authorList>
            <person name="Xiao M."/>
        </authorList>
    </citation>
    <scope>NUCLEOTIDE SEQUENCE [LARGE SCALE GENOMIC DNA]</scope>
    <source>
        <strain evidence="8 9">CICC 24913</strain>
    </source>
</reference>
<keyword evidence="3 6" id="KW-0521">NADP</keyword>
<comment type="catalytic activity">
    <reaction evidence="6">
        <text>(6S)-NADPHX + ADP = AMP + phosphate + NADPH + H(+)</text>
        <dbReference type="Rhea" id="RHEA:32235"/>
        <dbReference type="ChEBI" id="CHEBI:15378"/>
        <dbReference type="ChEBI" id="CHEBI:43474"/>
        <dbReference type="ChEBI" id="CHEBI:57783"/>
        <dbReference type="ChEBI" id="CHEBI:64076"/>
        <dbReference type="ChEBI" id="CHEBI:456215"/>
        <dbReference type="ChEBI" id="CHEBI:456216"/>
        <dbReference type="EC" id="4.2.1.136"/>
    </reaction>
</comment>
<accession>A0ABS9NN64</accession>
<dbReference type="PROSITE" id="PS51383">
    <property type="entry name" value="YJEF_C_3"/>
    <property type="match status" value="1"/>
</dbReference>
<keyword evidence="2 6" id="KW-0067">ATP-binding</keyword>
<evidence type="ECO:0000256" key="4">
    <source>
        <dbReference type="ARBA" id="ARBA00023027"/>
    </source>
</evidence>
<dbReference type="SUPFAM" id="SSF53613">
    <property type="entry name" value="Ribokinase-like"/>
    <property type="match status" value="1"/>
</dbReference>
<feature type="binding site" evidence="6">
    <location>
        <begin position="201"/>
        <end position="205"/>
    </location>
    <ligand>
        <name>AMP</name>
        <dbReference type="ChEBI" id="CHEBI:456215"/>
    </ligand>
</feature>
<evidence type="ECO:0000256" key="6">
    <source>
        <dbReference type="HAMAP-Rule" id="MF_01965"/>
    </source>
</evidence>
<comment type="catalytic activity">
    <reaction evidence="6">
        <text>(6S)-NADHX + ADP = AMP + phosphate + NADH + H(+)</text>
        <dbReference type="Rhea" id="RHEA:32223"/>
        <dbReference type="ChEBI" id="CHEBI:15378"/>
        <dbReference type="ChEBI" id="CHEBI:43474"/>
        <dbReference type="ChEBI" id="CHEBI:57945"/>
        <dbReference type="ChEBI" id="CHEBI:64074"/>
        <dbReference type="ChEBI" id="CHEBI:456215"/>
        <dbReference type="ChEBI" id="CHEBI:456216"/>
        <dbReference type="EC" id="4.2.1.136"/>
    </reaction>
</comment>
<dbReference type="CDD" id="cd01171">
    <property type="entry name" value="YXKO-related"/>
    <property type="match status" value="1"/>
</dbReference>
<feature type="domain" description="YjeF C-terminal" evidence="7">
    <location>
        <begin position="19"/>
        <end position="291"/>
    </location>
</feature>
<dbReference type="NCBIfam" id="TIGR00196">
    <property type="entry name" value="yjeF_cterm"/>
    <property type="match status" value="1"/>
</dbReference>
<dbReference type="PANTHER" id="PTHR12592">
    <property type="entry name" value="ATP-DEPENDENT (S)-NAD(P)H-HYDRATE DEHYDRATASE FAMILY MEMBER"/>
    <property type="match status" value="1"/>
</dbReference>
<dbReference type="InterPro" id="IPR000631">
    <property type="entry name" value="CARKD"/>
</dbReference>
<proteinExistence type="inferred from homology"/>
<feature type="binding site" evidence="6">
    <location>
        <position position="164"/>
    </location>
    <ligand>
        <name>(6S)-NADPHX</name>
        <dbReference type="ChEBI" id="CHEBI:64076"/>
    </ligand>
</feature>
<evidence type="ECO:0000313" key="8">
    <source>
        <dbReference type="EMBL" id="MCG6504203.1"/>
    </source>
</evidence>
<comment type="function">
    <text evidence="6">Catalyzes the dehydration of the S-form of NAD(P)HX at the expense of ADP, which is converted to AMP. Together with NAD(P)HX epimerase, which catalyzes the epimerization of the S- and R-forms, the enzyme allows the repair of both epimers of NAD(P)HX, a damaged form of NAD(P)H that is a result of enzymatic or heat-dependent hydration.</text>
</comment>
<evidence type="ECO:0000256" key="5">
    <source>
        <dbReference type="ARBA" id="ARBA00023239"/>
    </source>
</evidence>
<evidence type="ECO:0000313" key="9">
    <source>
        <dbReference type="Proteomes" id="UP001298424"/>
    </source>
</evidence>
<comment type="cofactor">
    <cofactor evidence="6">
        <name>Mg(2+)</name>
        <dbReference type="ChEBI" id="CHEBI:18420"/>
    </cofactor>
</comment>
<dbReference type="InterPro" id="IPR029056">
    <property type="entry name" value="Ribokinase-like"/>
</dbReference>
<feature type="binding site" evidence="6">
    <location>
        <position position="112"/>
    </location>
    <ligand>
        <name>(6S)-NADPHX</name>
        <dbReference type="ChEBI" id="CHEBI:64076"/>
    </ligand>
</feature>
<dbReference type="EC" id="4.2.1.136" evidence="6"/>
<sequence length="294" mass="30886">MSGSLIAPNYDVRAYREYAQKHYPGLCQPRPEDSHKGTFGTLAVIGGAEGMSGAVLLAASAALYTGCGKAIAAFNQAALPLAADPVRPELILDTLPKVLKRPGIDTWVAGCGLGRDDNAVRLIQALWNSGIRQLVLDADALHILVENPQLFPLSKRADLVLTPHPGEAAHLLNISVNQVQANRSWAARELASRYRSWVVLKGHQTVISSSRGFLHVNPSGNAGLAVAGSGDVLSGMIGSLMAQGIAVEEAVSAAVWLHGAAAEILAGQQIGPIGLQAGEIALAVRWLRNRLAAN</sequence>
<feature type="binding site" evidence="6">
    <location>
        <position position="54"/>
    </location>
    <ligand>
        <name>(6S)-NADPHX</name>
        <dbReference type="ChEBI" id="CHEBI:64076"/>
    </ligand>
</feature>
<name>A0ABS9NN64_9NEIS</name>
<protein>
    <recommendedName>
        <fullName evidence="6">ADP-dependent (S)-NAD(P)H-hydrate dehydratase</fullName>
        <ecNumber evidence="6">4.2.1.136</ecNumber>
    </recommendedName>
    <alternativeName>
        <fullName evidence="6">ADP-dependent NAD(P)HX dehydratase</fullName>
    </alternativeName>
</protein>
<feature type="binding site" evidence="6">
    <location>
        <position position="231"/>
    </location>
    <ligand>
        <name>(6S)-NADPHX</name>
        <dbReference type="ChEBI" id="CHEBI:64076"/>
    </ligand>
</feature>